<keyword evidence="9" id="KW-0808">Transferase</keyword>
<evidence type="ECO:0000256" key="5">
    <source>
        <dbReference type="ARBA" id="ARBA00008391"/>
    </source>
</evidence>
<dbReference type="GeneID" id="37026926"/>
<dbReference type="InterPro" id="IPR050054">
    <property type="entry name" value="UPRTase/APRTase"/>
</dbReference>
<dbReference type="GO" id="GO:0003999">
    <property type="term" value="F:adenine phosphoribosyltransferase activity"/>
    <property type="evidence" value="ECO:0007669"/>
    <property type="project" value="UniProtKB-EC"/>
</dbReference>
<evidence type="ECO:0000256" key="3">
    <source>
        <dbReference type="ARBA" id="ARBA00004496"/>
    </source>
</evidence>
<feature type="domain" description="Phosphoribosyltransferase" evidence="11">
    <location>
        <begin position="57"/>
        <end position="181"/>
    </location>
</feature>
<dbReference type="CDD" id="cd06223">
    <property type="entry name" value="PRTases_typeI"/>
    <property type="match status" value="1"/>
</dbReference>
<dbReference type="NCBIfam" id="NF002636">
    <property type="entry name" value="PRK02304.1-5"/>
    <property type="match status" value="1"/>
</dbReference>
<keyword evidence="10" id="KW-0660">Purine salvage</keyword>
<comment type="catalytic activity">
    <reaction evidence="1">
        <text>AMP + diphosphate = 5-phospho-alpha-D-ribose 1-diphosphate + adenine</text>
        <dbReference type="Rhea" id="RHEA:16609"/>
        <dbReference type="ChEBI" id="CHEBI:16708"/>
        <dbReference type="ChEBI" id="CHEBI:33019"/>
        <dbReference type="ChEBI" id="CHEBI:58017"/>
        <dbReference type="ChEBI" id="CHEBI:456215"/>
        <dbReference type="EC" id="2.4.2.7"/>
    </reaction>
</comment>
<evidence type="ECO:0000256" key="6">
    <source>
        <dbReference type="ARBA" id="ARBA00011893"/>
    </source>
</evidence>
<evidence type="ECO:0000256" key="2">
    <source>
        <dbReference type="ARBA" id="ARBA00003968"/>
    </source>
</evidence>
<evidence type="ECO:0000259" key="11">
    <source>
        <dbReference type="Pfam" id="PF00156"/>
    </source>
</evidence>
<dbReference type="RefSeq" id="XP_025365122.1">
    <property type="nucleotide sequence ID" value="XM_025505103.1"/>
</dbReference>
<keyword evidence="8" id="KW-0328">Glycosyltransferase</keyword>
<name>A0A316UYY8_9BASI</name>
<dbReference type="Pfam" id="PF00156">
    <property type="entry name" value="Pribosyltran"/>
    <property type="match status" value="1"/>
</dbReference>
<evidence type="ECO:0000256" key="9">
    <source>
        <dbReference type="ARBA" id="ARBA00022679"/>
    </source>
</evidence>
<dbReference type="AlphaFoldDB" id="A0A316UYY8"/>
<dbReference type="OrthoDB" id="363185at2759"/>
<dbReference type="Proteomes" id="UP000245884">
    <property type="component" value="Unassembled WGS sequence"/>
</dbReference>
<dbReference type="GO" id="GO:0006166">
    <property type="term" value="P:purine ribonucleoside salvage"/>
    <property type="evidence" value="ECO:0007669"/>
    <property type="project" value="UniProtKB-KW"/>
</dbReference>
<dbReference type="PANTHER" id="PTHR32315:SF3">
    <property type="entry name" value="ADENINE PHOSPHORIBOSYLTRANSFERASE"/>
    <property type="match status" value="1"/>
</dbReference>
<dbReference type="GO" id="GO:0006168">
    <property type="term" value="P:adenine salvage"/>
    <property type="evidence" value="ECO:0007669"/>
    <property type="project" value="InterPro"/>
</dbReference>
<keyword evidence="13" id="KW-1185">Reference proteome</keyword>
<evidence type="ECO:0000313" key="12">
    <source>
        <dbReference type="EMBL" id="PWN30510.1"/>
    </source>
</evidence>
<gene>
    <name evidence="12" type="ORF">BDZ90DRAFT_229526</name>
</gene>
<evidence type="ECO:0000256" key="10">
    <source>
        <dbReference type="ARBA" id="ARBA00022726"/>
    </source>
</evidence>
<dbReference type="Gene3D" id="3.40.50.2020">
    <property type="match status" value="1"/>
</dbReference>
<dbReference type="InterPro" id="IPR005764">
    <property type="entry name" value="Ade_phspho_trans"/>
</dbReference>
<dbReference type="FunFam" id="3.40.50.2020:FF:000021">
    <property type="entry name" value="Adenine phosphoribosyltransferase"/>
    <property type="match status" value="1"/>
</dbReference>
<dbReference type="PANTHER" id="PTHR32315">
    <property type="entry name" value="ADENINE PHOSPHORIBOSYLTRANSFERASE"/>
    <property type="match status" value="1"/>
</dbReference>
<evidence type="ECO:0000313" key="13">
    <source>
        <dbReference type="Proteomes" id="UP000245884"/>
    </source>
</evidence>
<dbReference type="UniPathway" id="UPA00588">
    <property type="reaction ID" value="UER00646"/>
</dbReference>
<dbReference type="SUPFAM" id="SSF53271">
    <property type="entry name" value="PRTase-like"/>
    <property type="match status" value="1"/>
</dbReference>
<evidence type="ECO:0000256" key="4">
    <source>
        <dbReference type="ARBA" id="ARBA00004659"/>
    </source>
</evidence>
<comment type="pathway">
    <text evidence="4">Purine metabolism; AMP biosynthesis via salvage pathway; AMP from adenine: step 1/1.</text>
</comment>
<dbReference type="InterPro" id="IPR000836">
    <property type="entry name" value="PRTase_dom"/>
</dbReference>
<dbReference type="EMBL" id="KZ819662">
    <property type="protein sequence ID" value="PWN30510.1"/>
    <property type="molecule type" value="Genomic_DNA"/>
</dbReference>
<dbReference type="STRING" id="1569628.A0A316UYY8"/>
<accession>A0A316UYY8</accession>
<dbReference type="InterPro" id="IPR029057">
    <property type="entry name" value="PRTase-like"/>
</dbReference>
<comment type="function">
    <text evidence="2">Catalyzes a salvage reaction resulting in the formation of AMP, that is energically less costly than de novo synthesis.</text>
</comment>
<dbReference type="GO" id="GO:0002055">
    <property type="term" value="F:adenine binding"/>
    <property type="evidence" value="ECO:0007669"/>
    <property type="project" value="TreeGrafter"/>
</dbReference>
<comment type="subcellular location">
    <subcellularLocation>
        <location evidence="3">Cytoplasm</location>
    </subcellularLocation>
</comment>
<evidence type="ECO:0000256" key="1">
    <source>
        <dbReference type="ARBA" id="ARBA00000868"/>
    </source>
</evidence>
<dbReference type="GO" id="GO:0016208">
    <property type="term" value="F:AMP binding"/>
    <property type="evidence" value="ECO:0007669"/>
    <property type="project" value="TreeGrafter"/>
</dbReference>
<organism evidence="12 13">
    <name type="scientific">Jaminaea rosea</name>
    <dbReference type="NCBI Taxonomy" id="1569628"/>
    <lineage>
        <taxon>Eukaryota</taxon>
        <taxon>Fungi</taxon>
        <taxon>Dikarya</taxon>
        <taxon>Basidiomycota</taxon>
        <taxon>Ustilaginomycotina</taxon>
        <taxon>Exobasidiomycetes</taxon>
        <taxon>Microstromatales</taxon>
        <taxon>Microstromatales incertae sedis</taxon>
        <taxon>Jaminaea</taxon>
    </lineage>
</organism>
<reference evidence="12 13" key="1">
    <citation type="journal article" date="2018" name="Mol. Biol. Evol.">
        <title>Broad Genomic Sampling Reveals a Smut Pathogenic Ancestry of the Fungal Clade Ustilaginomycotina.</title>
        <authorList>
            <person name="Kijpornyongpan T."/>
            <person name="Mondo S.J."/>
            <person name="Barry K."/>
            <person name="Sandor L."/>
            <person name="Lee J."/>
            <person name="Lipzen A."/>
            <person name="Pangilinan J."/>
            <person name="LaButti K."/>
            <person name="Hainaut M."/>
            <person name="Henrissat B."/>
            <person name="Grigoriev I.V."/>
            <person name="Spatafora J.W."/>
            <person name="Aime M.C."/>
        </authorList>
    </citation>
    <scope>NUCLEOTIDE SEQUENCE [LARGE SCALE GENOMIC DNA]</scope>
    <source>
        <strain evidence="12 13">MCA 5214</strain>
    </source>
</reference>
<dbReference type="GO" id="GO:0044209">
    <property type="term" value="P:AMP salvage"/>
    <property type="evidence" value="ECO:0007669"/>
    <property type="project" value="UniProtKB-UniPathway"/>
</dbReference>
<keyword evidence="7" id="KW-0963">Cytoplasm</keyword>
<evidence type="ECO:0000256" key="8">
    <source>
        <dbReference type="ARBA" id="ARBA00022676"/>
    </source>
</evidence>
<evidence type="ECO:0000256" key="7">
    <source>
        <dbReference type="ARBA" id="ARBA00022490"/>
    </source>
</evidence>
<dbReference type="EC" id="2.4.2.7" evidence="6"/>
<comment type="similarity">
    <text evidence="5">Belongs to the purine/pyrimidine phosphoribosyltransferase family.</text>
</comment>
<sequence length="196" mass="21520">MSDVEHLKSLFEFHPDFPQKGVNFCDILPVLRDPIAFESLITHMLHHIFSVTLPKLRAAAKTDEERKRVKIDAVVGLDARGFLFGPQLAQRLGAAFLPVRKRGKLPGENVQAEYVKEYGKDIFEMPSRTIESSHGGPANIIVVDDLIATGGSAGAAGELVKKVGGKTVEYIFVVAIPFLKGEEKLDAPSYHLVEVD</sequence>
<protein>
    <recommendedName>
        <fullName evidence="6">adenine phosphoribosyltransferase</fullName>
        <ecNumber evidence="6">2.4.2.7</ecNumber>
    </recommendedName>
</protein>
<proteinExistence type="inferred from homology"/>
<dbReference type="HAMAP" id="MF_00004">
    <property type="entry name" value="Aden_phosphoribosyltr"/>
    <property type="match status" value="1"/>
</dbReference>
<dbReference type="GO" id="GO:0005737">
    <property type="term" value="C:cytoplasm"/>
    <property type="evidence" value="ECO:0007669"/>
    <property type="project" value="UniProtKB-SubCell"/>
</dbReference>